<evidence type="ECO:0000256" key="5">
    <source>
        <dbReference type="ARBA" id="ARBA00022840"/>
    </source>
</evidence>
<dbReference type="AlphaFoldDB" id="L1MHG4"/>
<feature type="binding site" evidence="7">
    <location>
        <position position="69"/>
    </location>
    <ligand>
        <name>Mg(2+)</name>
        <dbReference type="ChEBI" id="CHEBI:18420"/>
    </ligand>
</feature>
<proteinExistence type="inferred from homology"/>
<feature type="binding site" evidence="7">
    <location>
        <position position="61"/>
    </location>
    <ligand>
        <name>Mg(2+)</name>
        <dbReference type="ChEBI" id="CHEBI:18420"/>
    </ligand>
</feature>
<dbReference type="GO" id="GO:0070490">
    <property type="term" value="P:protein pupylation"/>
    <property type="evidence" value="ECO:0007669"/>
    <property type="project" value="UniProtKB-UniRule"/>
</dbReference>
<reference evidence="10 11" key="1">
    <citation type="submission" date="2012-05" db="EMBL/GenBank/DDBJ databases">
        <authorList>
            <person name="Weinstock G."/>
            <person name="Sodergren E."/>
            <person name="Lobos E.A."/>
            <person name="Fulton L."/>
            <person name="Fulton R."/>
            <person name="Courtney L."/>
            <person name="Fronick C."/>
            <person name="O'Laughlin M."/>
            <person name="Godfrey J."/>
            <person name="Wilson R.M."/>
            <person name="Miner T."/>
            <person name="Farmer C."/>
            <person name="Delehaunty K."/>
            <person name="Cordes M."/>
            <person name="Minx P."/>
            <person name="Tomlinson C."/>
            <person name="Chen J."/>
            <person name="Wollam A."/>
            <person name="Pepin K.H."/>
            <person name="Bhonagiri V."/>
            <person name="Zhang X."/>
            <person name="Suruliraj S."/>
            <person name="Warren W."/>
            <person name="Mitreva M."/>
            <person name="Mardis E.R."/>
            <person name="Wilson R.K."/>
        </authorList>
    </citation>
    <scope>NUCLEOTIDE SEQUENCE [LARGE SCALE GENOMIC DNA]</scope>
    <source>
        <strain evidence="10 11">F0235</strain>
    </source>
</reference>
<dbReference type="PATRIC" id="fig|1035195.3.peg.1063"/>
<dbReference type="eggNOG" id="COG0638">
    <property type="taxonomic scope" value="Bacteria"/>
</dbReference>
<comment type="similarity">
    <text evidence="7">Belongs to the Pup ligase/Pup deamidase family. Pup-conjugating enzyme subfamily.</text>
</comment>
<dbReference type="HAMAP" id="MF_02111">
    <property type="entry name" value="Pup_ligase"/>
    <property type="match status" value="1"/>
</dbReference>
<dbReference type="GO" id="GO:0019787">
    <property type="term" value="F:ubiquitin-like protein transferase activity"/>
    <property type="evidence" value="ECO:0007669"/>
    <property type="project" value="UniProtKB-UniRule"/>
</dbReference>
<evidence type="ECO:0000256" key="7">
    <source>
        <dbReference type="HAMAP-Rule" id="MF_02111"/>
    </source>
</evidence>
<dbReference type="GO" id="GO:0019941">
    <property type="term" value="P:modification-dependent protein catabolic process"/>
    <property type="evidence" value="ECO:0007669"/>
    <property type="project" value="UniProtKB-UniRule"/>
</dbReference>
<dbReference type="InterPro" id="IPR004347">
    <property type="entry name" value="Pup_ligase/deamidase"/>
</dbReference>
<dbReference type="Pfam" id="PF03136">
    <property type="entry name" value="Pup_ligase"/>
    <property type="match status" value="1"/>
</dbReference>
<feature type="binding site" evidence="7">
    <location>
        <position position="59"/>
    </location>
    <ligand>
        <name>ATP</name>
        <dbReference type="ChEBI" id="CHEBI:30616"/>
    </ligand>
</feature>
<dbReference type="UniPathway" id="UPA00997"/>
<keyword evidence="2 7" id="KW-0479">Metal-binding</keyword>
<dbReference type="PIRSF" id="PIRSF018077">
    <property type="entry name" value="UCP018077"/>
    <property type="match status" value="1"/>
</dbReference>
<evidence type="ECO:0000256" key="4">
    <source>
        <dbReference type="ARBA" id="ARBA00022786"/>
    </source>
</evidence>
<keyword evidence="3 7" id="KW-0547">Nucleotide-binding</keyword>
<dbReference type="NCBIfam" id="TIGR03686">
    <property type="entry name" value="pupylate_PafA"/>
    <property type="match status" value="1"/>
</dbReference>
<dbReference type="EC" id="6.3.1.19" evidence="7 8"/>
<dbReference type="GO" id="GO:0000502">
    <property type="term" value="C:proteasome complex"/>
    <property type="evidence" value="ECO:0007669"/>
    <property type="project" value="UniProtKB-KW"/>
</dbReference>
<dbReference type="OrthoDB" id="9760627at2"/>
<comment type="pathway">
    <text evidence="7">Protein degradation; proteasomal Pup-dependent pathway.</text>
</comment>
<dbReference type="EMBL" id="AMEM01000017">
    <property type="protein sequence ID" value="EKX90687.1"/>
    <property type="molecule type" value="Genomic_DNA"/>
</dbReference>
<comment type="caution">
    <text evidence="10">The sequence shown here is derived from an EMBL/GenBank/DDBJ whole genome shotgun (WGS) entry which is preliminary data.</text>
</comment>
<evidence type="ECO:0000256" key="8">
    <source>
        <dbReference type="NCBIfam" id="TIGR03686"/>
    </source>
</evidence>
<evidence type="ECO:0000313" key="10">
    <source>
        <dbReference type="EMBL" id="EKX90687.1"/>
    </source>
</evidence>
<sequence>MTPPRVLTRRITGIETEYGITYTADGQRRLSPDDIARYLFRSVVDRYGSSNIFTSNGSRLYLDVGSHPEFATAECDSLIQLLTMDKAGDRILDNLAQHAETTLATEGTAAAADGRVYLLKNNVDSFGNSYGCHENYLVTRQTVVKTLGRHLLPFLITRQLISGAGKIYHPIPGSPSEHYGLGFCMSQRADHVWEGVSSATTRSRPIINTRDEPHADSHHYRRLHIIVGDSSMAEPTFALKIGATLLVLEMIEADMPLLSLELADETTAIRDIARDTTGTCLVKLRNGTTITSGEIQRAYCDAAHTWMQQRPTDTNTDTLSSVVNLWTRTLDAIDTQDFSHIDRDIDWVIKHSLIRRYQERYGFDLDHPKLAQIDLMYHDIRPGRGLASILESKGLINRWTTDDAITHATEHAPDTTRAHLRGRFIAAAHETNTPFSVDWMRLKITAPEPQLVELGDPFAAVDTRVDELINHMHKGHNSGEK</sequence>
<dbReference type="RefSeq" id="WP_006063420.1">
    <property type="nucleotide sequence ID" value="NZ_KB290831.1"/>
</dbReference>
<comment type="miscellaneous">
    <text evidence="7">The reaction mechanism probably proceeds via the activation of Pup by phosphorylation of its C-terminal glutamate, which is then subject to nucleophilic attack by the substrate lysine, resulting in an isopeptide bond and the release of phosphate as a good leaving group.</text>
</comment>
<dbReference type="GO" id="GO:0005524">
    <property type="term" value="F:ATP binding"/>
    <property type="evidence" value="ECO:0007669"/>
    <property type="project" value="UniProtKB-UniRule"/>
</dbReference>
<comment type="function">
    <text evidence="7">Catalyzes the covalent attachment of the prokaryotic ubiquitin-like protein modifier Pup to the proteasomal substrate proteins, thereby targeting them for proteasomal degradation. This tagging system is termed pupylation. The ligation reaction involves the side-chain carboxylate of the C-terminal glutamate of Pup and the side-chain amino group of a substrate lysine.</text>
</comment>
<feature type="binding site" evidence="7">
    <location>
        <position position="15"/>
    </location>
    <ligand>
        <name>Mg(2+)</name>
        <dbReference type="ChEBI" id="CHEBI:18420"/>
    </ligand>
</feature>
<protein>
    <recommendedName>
        <fullName evidence="7 8">Pup--protein ligase</fullName>
        <ecNumber evidence="7 8">6.3.1.19</ecNumber>
    </recommendedName>
    <alternativeName>
        <fullName evidence="7">Proteasome accessory factor A</fullName>
    </alternativeName>
    <alternativeName>
        <fullName evidence="7">Pup-conjugating enzyme</fullName>
    </alternativeName>
</protein>
<keyword evidence="1 7" id="KW-0436">Ligase</keyword>
<dbReference type="HOGENOM" id="CLU_040524_0_1_11"/>
<keyword evidence="11" id="KW-1185">Reference proteome</keyword>
<keyword evidence="10" id="KW-0647">Proteasome</keyword>
<evidence type="ECO:0000313" key="11">
    <source>
        <dbReference type="Proteomes" id="UP000010445"/>
    </source>
</evidence>
<dbReference type="Proteomes" id="UP000010445">
    <property type="component" value="Unassembled WGS sequence"/>
</dbReference>
<gene>
    <name evidence="7" type="primary">pafA</name>
    <name evidence="10" type="ORF">HMPREF9997_01183</name>
</gene>
<feature type="binding site" evidence="7">
    <location>
        <position position="72"/>
    </location>
    <ligand>
        <name>ATP</name>
        <dbReference type="ChEBI" id="CHEBI:30616"/>
    </ligand>
</feature>
<dbReference type="STRING" id="1035195.HMPREF9997_01183"/>
<keyword evidence="6 7" id="KW-0460">Magnesium</keyword>
<name>L1MHG4_9CORY</name>
<organism evidence="10 11">
    <name type="scientific">Corynebacterium durum F0235</name>
    <dbReference type="NCBI Taxonomy" id="1035195"/>
    <lineage>
        <taxon>Bacteria</taxon>
        <taxon>Bacillati</taxon>
        <taxon>Actinomycetota</taxon>
        <taxon>Actinomycetes</taxon>
        <taxon>Mycobacteriales</taxon>
        <taxon>Corynebacteriaceae</taxon>
        <taxon>Corynebacterium</taxon>
    </lineage>
</organism>
<evidence type="ECO:0000256" key="3">
    <source>
        <dbReference type="ARBA" id="ARBA00022741"/>
    </source>
</evidence>
<dbReference type="GO" id="GO:0000287">
    <property type="term" value="F:magnesium ion binding"/>
    <property type="evidence" value="ECO:0007669"/>
    <property type="project" value="UniProtKB-UniRule"/>
</dbReference>
<dbReference type="PANTHER" id="PTHR42307">
    <property type="entry name" value="PUP DEAMIDASE/DEPUPYLASE"/>
    <property type="match status" value="1"/>
</dbReference>
<feature type="binding site" evidence="7">
    <location>
        <position position="439"/>
    </location>
    <ligand>
        <name>ATP</name>
        <dbReference type="ChEBI" id="CHEBI:30616"/>
    </ligand>
</feature>
<evidence type="ECO:0000256" key="6">
    <source>
        <dbReference type="ARBA" id="ARBA00022842"/>
    </source>
</evidence>
<dbReference type="UniPathway" id="UPA00998"/>
<dbReference type="PANTHER" id="PTHR42307:SF3">
    <property type="entry name" value="PUP--PROTEIN LIGASE"/>
    <property type="match status" value="1"/>
</dbReference>
<comment type="catalytic activity">
    <reaction evidence="7">
        <text>ATP + [prokaryotic ubiquitin-like protein]-L-glutamate + [protein]-L-lysine = ADP + phosphate + N(6)-([prokaryotic ubiquitin-like protein]-gamma-L-glutamyl)-[protein]-L-lysine.</text>
        <dbReference type="EC" id="6.3.1.19"/>
    </reaction>
</comment>
<evidence type="ECO:0000256" key="9">
    <source>
        <dbReference type="PIRSR" id="PIRSR018077-1"/>
    </source>
</evidence>
<keyword evidence="4 7" id="KW-0833">Ubl conjugation pathway</keyword>
<comment type="pathway">
    <text evidence="7">Protein modification; protein pupylation.</text>
</comment>
<accession>L1MHG4</accession>
<dbReference type="GO" id="GO:0016879">
    <property type="term" value="F:ligase activity, forming carbon-nitrogen bonds"/>
    <property type="evidence" value="ECO:0007669"/>
    <property type="project" value="UniProtKB-UniRule"/>
</dbReference>
<evidence type="ECO:0000256" key="1">
    <source>
        <dbReference type="ARBA" id="ARBA00022598"/>
    </source>
</evidence>
<dbReference type="InterPro" id="IPR022279">
    <property type="entry name" value="Pup_ligase"/>
</dbReference>
<keyword evidence="5 7" id="KW-0067">ATP-binding</keyword>
<feature type="active site" description="Proton acceptor" evidence="7 9">
    <location>
        <position position="63"/>
    </location>
</feature>
<dbReference type="GO" id="GO:0010498">
    <property type="term" value="P:proteasomal protein catabolic process"/>
    <property type="evidence" value="ECO:0007669"/>
    <property type="project" value="UniProtKB-UniRule"/>
</dbReference>
<evidence type="ECO:0000256" key="2">
    <source>
        <dbReference type="ARBA" id="ARBA00022723"/>
    </source>
</evidence>